<dbReference type="EMBL" id="UINC01143136">
    <property type="protein sequence ID" value="SVD31881.1"/>
    <property type="molecule type" value="Genomic_DNA"/>
</dbReference>
<name>A0A382UDP0_9ZZZZ</name>
<proteinExistence type="predicted"/>
<dbReference type="AlphaFoldDB" id="A0A382UDP0"/>
<evidence type="ECO:0000313" key="1">
    <source>
        <dbReference type="EMBL" id="SVD31881.1"/>
    </source>
</evidence>
<evidence type="ECO:0008006" key="2">
    <source>
        <dbReference type="Google" id="ProtNLM"/>
    </source>
</evidence>
<feature type="non-terminal residue" evidence="1">
    <location>
        <position position="106"/>
    </location>
</feature>
<organism evidence="1">
    <name type="scientific">marine metagenome</name>
    <dbReference type="NCBI Taxonomy" id="408172"/>
    <lineage>
        <taxon>unclassified sequences</taxon>
        <taxon>metagenomes</taxon>
        <taxon>ecological metagenomes</taxon>
    </lineage>
</organism>
<dbReference type="PANTHER" id="PTHR23290:SF0">
    <property type="entry name" value="RRNA N6-ADENOSINE-METHYLTRANSFERASE METTL5"/>
    <property type="match status" value="1"/>
</dbReference>
<dbReference type="InterPro" id="IPR051720">
    <property type="entry name" value="rRNA_MeTrfase/Polyamine_Synth"/>
</dbReference>
<sequence length="106" mass="11547">MRLRHLAMALSNLPPHPQRDVSLEQYATEGDFAARWIAEIVERGDLEAKTRVADLGAGNGILGIGCFLAGAASALLVEQDPECVHEYEGVEWLIGDVKEWSGTEVD</sequence>
<reference evidence="1" key="1">
    <citation type="submission" date="2018-05" db="EMBL/GenBank/DDBJ databases">
        <authorList>
            <person name="Lanie J.A."/>
            <person name="Ng W.-L."/>
            <person name="Kazmierczak K.M."/>
            <person name="Andrzejewski T.M."/>
            <person name="Davidsen T.M."/>
            <person name="Wayne K.J."/>
            <person name="Tettelin H."/>
            <person name="Glass J.I."/>
            <person name="Rusch D."/>
            <person name="Podicherti R."/>
            <person name="Tsui H.-C.T."/>
            <person name="Winkler M.E."/>
        </authorList>
    </citation>
    <scope>NUCLEOTIDE SEQUENCE</scope>
</reference>
<dbReference type="SUPFAM" id="SSF53335">
    <property type="entry name" value="S-adenosyl-L-methionine-dependent methyltransferases"/>
    <property type="match status" value="1"/>
</dbReference>
<dbReference type="PANTHER" id="PTHR23290">
    <property type="entry name" value="RRNA N6-ADENOSINE-METHYLTRANSFERASE METTL5"/>
    <property type="match status" value="1"/>
</dbReference>
<dbReference type="GO" id="GO:0016740">
    <property type="term" value="F:transferase activity"/>
    <property type="evidence" value="ECO:0007669"/>
    <property type="project" value="UniProtKB-ARBA"/>
</dbReference>
<dbReference type="InterPro" id="IPR029063">
    <property type="entry name" value="SAM-dependent_MTases_sf"/>
</dbReference>
<protein>
    <recommendedName>
        <fullName evidence="2">Methyltransferase small domain-containing protein</fullName>
    </recommendedName>
</protein>
<accession>A0A382UDP0</accession>
<dbReference type="Gene3D" id="3.40.50.150">
    <property type="entry name" value="Vaccinia Virus protein VP39"/>
    <property type="match status" value="1"/>
</dbReference>
<gene>
    <name evidence="1" type="ORF">METZ01_LOCUS384735</name>
</gene>